<evidence type="ECO:0000259" key="2">
    <source>
        <dbReference type="SMART" id="SM00894"/>
    </source>
</evidence>
<dbReference type="InterPro" id="IPR044929">
    <property type="entry name" value="DNA/RNA_non-sp_Endonuclease_sf"/>
</dbReference>
<accession>A0A5R9EGT2</accession>
<evidence type="ECO:0000313" key="3">
    <source>
        <dbReference type="EMBL" id="TLQ49432.1"/>
    </source>
</evidence>
<evidence type="ECO:0000256" key="1">
    <source>
        <dbReference type="SAM" id="MobiDB-lite"/>
    </source>
</evidence>
<gene>
    <name evidence="3" type="ORF">FEZ33_00125</name>
</gene>
<dbReference type="EMBL" id="VBSP01000001">
    <property type="protein sequence ID" value="TLQ49432.1"/>
    <property type="molecule type" value="Genomic_DNA"/>
</dbReference>
<feature type="domain" description="Excalibur calcium-binding" evidence="2">
    <location>
        <begin position="312"/>
        <end position="348"/>
    </location>
</feature>
<dbReference type="Pfam" id="PF05901">
    <property type="entry name" value="Excalibur"/>
    <property type="match status" value="1"/>
</dbReference>
<evidence type="ECO:0000313" key="4">
    <source>
        <dbReference type="Proteomes" id="UP000306420"/>
    </source>
</evidence>
<dbReference type="Pfam" id="PF13930">
    <property type="entry name" value="Endonuclea_NS_2"/>
    <property type="match status" value="1"/>
</dbReference>
<feature type="compositionally biased region" description="Basic and acidic residues" evidence="1">
    <location>
        <begin position="337"/>
        <end position="348"/>
    </location>
</feature>
<organism evidence="3 4">
    <name type="scientific">Ruoffia tabacinasalis</name>
    <dbReference type="NCBI Taxonomy" id="87458"/>
    <lineage>
        <taxon>Bacteria</taxon>
        <taxon>Bacillati</taxon>
        <taxon>Bacillota</taxon>
        <taxon>Bacilli</taxon>
        <taxon>Lactobacillales</taxon>
        <taxon>Aerococcaceae</taxon>
        <taxon>Ruoffia</taxon>
    </lineage>
</organism>
<comment type="caution">
    <text evidence="3">The sequence shown here is derived from an EMBL/GenBank/DDBJ whole genome shotgun (WGS) entry which is preliminary data.</text>
</comment>
<dbReference type="AlphaFoldDB" id="A0A5R9EGT2"/>
<dbReference type="Proteomes" id="UP000306420">
    <property type="component" value="Unassembled WGS sequence"/>
</dbReference>
<sequence>MKINKNVFHKLSIFFILTLLVFPVDHKSADANEQFIDSSGFSITPELPKSAPNVPEGETYVEINNNIPYFTNKDITATKTWVEFSQLDDLGRVGAANAVLSVDTLPAEQESRTDISAIHPTGWHQGKYKQIGSGGWLYNRSHLIGHQLIGEGVPELNLMTGTRWFNMDGMLPFENFVASTIENDLLTVRYRVTPLFEDGNLLASGAFMEGFSIDDNGETLQFNIYIPNRQKNVQLDYGTGQHDGEYIEQTATAAPVNKEHPGTTLYFTGNAIANSSSSNQPVNSDATEGQGEVEPAGFAEVATETPAEEYVSYKNCTAVREAGAAPIHRGEPGYASHLDRDNDGIGCE</sequence>
<dbReference type="OrthoDB" id="9783680at2"/>
<dbReference type="SMART" id="SM00894">
    <property type="entry name" value="Excalibur"/>
    <property type="match status" value="1"/>
</dbReference>
<dbReference type="InterPro" id="IPR044927">
    <property type="entry name" value="Endonuclea_NS_2"/>
</dbReference>
<reference evidence="3 4" key="1">
    <citation type="submission" date="2019-05" db="EMBL/GenBank/DDBJ databases">
        <title>The metagenome of a microbial culture collection derived from dairy environment covers the genomic content of the human microbiome.</title>
        <authorList>
            <person name="Roder T."/>
            <person name="Wuthrich D."/>
            <person name="Sattari Z."/>
            <person name="Von Ah U."/>
            <person name="Bar C."/>
            <person name="Ronchi F."/>
            <person name="Macpherson A.J."/>
            <person name="Ganal-Vonarburg S.C."/>
            <person name="Bruggmann R."/>
            <person name="Vergeres G."/>
        </authorList>
    </citation>
    <scope>NUCLEOTIDE SEQUENCE [LARGE SCALE GENOMIC DNA]</scope>
    <source>
        <strain evidence="3 4">FAM 24227</strain>
    </source>
</reference>
<name>A0A5R9EGT2_9LACT</name>
<dbReference type="Gene3D" id="3.40.570.10">
    <property type="entry name" value="Extracellular Endonuclease, subunit A"/>
    <property type="match status" value="1"/>
</dbReference>
<dbReference type="RefSeq" id="WP_138403354.1">
    <property type="nucleotide sequence ID" value="NZ_VBSP01000001.1"/>
</dbReference>
<dbReference type="InterPro" id="IPR008613">
    <property type="entry name" value="Excalibur_Ca-bd_domain"/>
</dbReference>
<proteinExistence type="predicted"/>
<protein>
    <recommendedName>
        <fullName evidence="2">Excalibur calcium-binding domain-containing protein</fullName>
    </recommendedName>
</protein>
<feature type="region of interest" description="Disordered" evidence="1">
    <location>
        <begin position="324"/>
        <end position="348"/>
    </location>
</feature>